<evidence type="ECO:0000256" key="2">
    <source>
        <dbReference type="ARBA" id="ARBA00022692"/>
    </source>
</evidence>
<dbReference type="Pfam" id="PF07738">
    <property type="entry name" value="Sad1_UNC"/>
    <property type="match status" value="1"/>
</dbReference>
<feature type="region of interest" description="Disordered" evidence="5">
    <location>
        <begin position="118"/>
        <end position="147"/>
    </location>
</feature>
<evidence type="ECO:0000256" key="4">
    <source>
        <dbReference type="ARBA" id="ARBA00023136"/>
    </source>
</evidence>
<dbReference type="PANTHER" id="PTHR12953:SF0">
    <property type="entry name" value="SUN DOMAIN-CONTAINING OSSIFICATION FACTOR"/>
    <property type="match status" value="1"/>
</dbReference>
<organism evidence="8 9">
    <name type="scientific">Coemansia thaxteri</name>
    <dbReference type="NCBI Taxonomy" id="2663907"/>
    <lineage>
        <taxon>Eukaryota</taxon>
        <taxon>Fungi</taxon>
        <taxon>Fungi incertae sedis</taxon>
        <taxon>Zoopagomycota</taxon>
        <taxon>Kickxellomycotina</taxon>
        <taxon>Kickxellomycetes</taxon>
        <taxon>Kickxellales</taxon>
        <taxon>Kickxellaceae</taxon>
        <taxon>Coemansia</taxon>
    </lineage>
</organism>
<dbReference type="PROSITE" id="PS51469">
    <property type="entry name" value="SUN"/>
    <property type="match status" value="1"/>
</dbReference>
<dbReference type="Proteomes" id="UP001150907">
    <property type="component" value="Unassembled WGS sequence"/>
</dbReference>
<evidence type="ECO:0000256" key="5">
    <source>
        <dbReference type="SAM" id="MobiDB-lite"/>
    </source>
</evidence>
<evidence type="ECO:0000256" key="6">
    <source>
        <dbReference type="SAM" id="Phobius"/>
    </source>
</evidence>
<feature type="compositionally biased region" description="Low complexity" evidence="5">
    <location>
        <begin position="118"/>
        <end position="139"/>
    </location>
</feature>
<feature type="region of interest" description="Disordered" evidence="5">
    <location>
        <begin position="380"/>
        <end position="491"/>
    </location>
</feature>
<protein>
    <recommendedName>
        <fullName evidence="7">SUN domain-containing protein</fullName>
    </recommendedName>
</protein>
<proteinExistence type="predicted"/>
<keyword evidence="4 6" id="KW-0472">Membrane</keyword>
<accession>A0A9W8EHG2</accession>
<reference evidence="8" key="1">
    <citation type="submission" date="2022-07" db="EMBL/GenBank/DDBJ databases">
        <title>Phylogenomic reconstructions and comparative analyses of Kickxellomycotina fungi.</title>
        <authorList>
            <person name="Reynolds N.K."/>
            <person name="Stajich J.E."/>
            <person name="Barry K."/>
            <person name="Grigoriev I.V."/>
            <person name="Crous P."/>
            <person name="Smith M.E."/>
        </authorList>
    </citation>
    <scope>NUCLEOTIDE SEQUENCE</scope>
    <source>
        <strain evidence="8">IMI 214461</strain>
    </source>
</reference>
<evidence type="ECO:0000313" key="9">
    <source>
        <dbReference type="Proteomes" id="UP001150907"/>
    </source>
</evidence>
<evidence type="ECO:0000259" key="7">
    <source>
        <dbReference type="PROSITE" id="PS51469"/>
    </source>
</evidence>
<dbReference type="InterPro" id="IPR045120">
    <property type="entry name" value="Suco/Slp1-like"/>
</dbReference>
<dbReference type="GO" id="GO:0016020">
    <property type="term" value="C:membrane"/>
    <property type="evidence" value="ECO:0007669"/>
    <property type="project" value="InterPro"/>
</dbReference>
<dbReference type="OrthoDB" id="266334at2759"/>
<sequence>MTEQLLDYSVLDRVDSPESAQVEEEQAITAQPYRADLIVVETEKGKRSLAKAAFVPVYSEHFSHEATDLEATVAIRLEAQQQSPLPAETMAKAQHSERQFSKKHQLFSAAAELPALPTGAAPTATSAPAAEEASASPSPAVLPPEHLKRDPKSLKERFNYASSDCAAVVLKANREARGLTSILNSKKDQYMLNECSAQSKFVIVELCDDILVDTLVMGNYEFFSSTFRDTMVYVSDRYPPKENSTWTLLGHFQARNSRDAQVFPVTDPKVWAKYIKVEFLTHYGQEFYCPLTVLKVYGATQMEQYRKEAEEDGGEFMDTATLTVDVLLGTPALDYQMRFPYHKQPSAQLRIGEAALPAKAYLRDMQGLVNGYVAHDEGEPVPAPQAVSMPKVPNLPWGQGNVDGSNNNADEDEDEVEDEDDDEDDEDEDGDEQVAGPGNGSTWEASNEPTLPDRSSPQQQQQQQQPLQKQYPQYQAHLPQQQPPSDGVRERGQESIFKTIMRRLARVERNITLAYHYLEEQHMVFNMVLQQVELNNLENVQLAIKQLNHSTAKQMQSLTALSEEVWRAILYDLEAYQQKTNTELGGLTSKLEFLAEEVLFEKRMNVAQLVLLLTIIVMVAVNKVATKLALIPESKKEK</sequence>
<gene>
    <name evidence="8" type="ORF">H4R26_000467</name>
</gene>
<name>A0A9W8EHG2_9FUNG</name>
<dbReference type="EMBL" id="JANBQF010000014">
    <property type="protein sequence ID" value="KAJ2007959.1"/>
    <property type="molecule type" value="Genomic_DNA"/>
</dbReference>
<feature type="transmembrane region" description="Helical" evidence="6">
    <location>
        <begin position="609"/>
        <end position="630"/>
    </location>
</feature>
<keyword evidence="2 6" id="KW-0812">Transmembrane</keyword>
<evidence type="ECO:0000256" key="3">
    <source>
        <dbReference type="ARBA" id="ARBA00022989"/>
    </source>
</evidence>
<feature type="compositionally biased region" description="Low complexity" evidence="5">
    <location>
        <begin position="457"/>
        <end position="475"/>
    </location>
</feature>
<dbReference type="Gene3D" id="2.60.120.260">
    <property type="entry name" value="Galactose-binding domain-like"/>
    <property type="match status" value="1"/>
</dbReference>
<keyword evidence="3 6" id="KW-1133">Transmembrane helix</keyword>
<evidence type="ECO:0000313" key="8">
    <source>
        <dbReference type="EMBL" id="KAJ2007959.1"/>
    </source>
</evidence>
<feature type="domain" description="SUN" evidence="7">
    <location>
        <begin position="134"/>
        <end position="301"/>
    </location>
</feature>
<dbReference type="AlphaFoldDB" id="A0A9W8EHG2"/>
<evidence type="ECO:0000256" key="1">
    <source>
        <dbReference type="ARBA" id="ARBA00004308"/>
    </source>
</evidence>
<dbReference type="GO" id="GO:0034975">
    <property type="term" value="P:protein folding in endoplasmic reticulum"/>
    <property type="evidence" value="ECO:0007669"/>
    <property type="project" value="TreeGrafter"/>
</dbReference>
<dbReference type="GO" id="GO:0012505">
    <property type="term" value="C:endomembrane system"/>
    <property type="evidence" value="ECO:0007669"/>
    <property type="project" value="UniProtKB-SubCell"/>
</dbReference>
<dbReference type="GO" id="GO:0005737">
    <property type="term" value="C:cytoplasm"/>
    <property type="evidence" value="ECO:0007669"/>
    <property type="project" value="TreeGrafter"/>
</dbReference>
<feature type="compositionally biased region" description="Polar residues" evidence="5">
    <location>
        <begin position="440"/>
        <end position="456"/>
    </location>
</feature>
<dbReference type="PANTHER" id="PTHR12953">
    <property type="entry name" value="MEMBRANE PROTEIN CH1 RELATED"/>
    <property type="match status" value="1"/>
</dbReference>
<comment type="caution">
    <text evidence="8">The sequence shown here is derived from an EMBL/GenBank/DDBJ whole genome shotgun (WGS) entry which is preliminary data.</text>
</comment>
<dbReference type="InterPro" id="IPR012919">
    <property type="entry name" value="SUN_dom"/>
</dbReference>
<comment type="subcellular location">
    <subcellularLocation>
        <location evidence="1">Endomembrane system</location>
    </subcellularLocation>
</comment>
<feature type="compositionally biased region" description="Acidic residues" evidence="5">
    <location>
        <begin position="409"/>
        <end position="432"/>
    </location>
</feature>
<keyword evidence="9" id="KW-1185">Reference proteome</keyword>